<dbReference type="PANTHER" id="PTHR42790:SF19">
    <property type="entry name" value="KYNURENINE_ALPHA-AMINOADIPATE AMINOTRANSFERASE, MITOCHONDRIAL"/>
    <property type="match status" value="1"/>
</dbReference>
<feature type="domain" description="Aminotransferase class I/classII large" evidence="9">
    <location>
        <begin position="55"/>
        <end position="395"/>
    </location>
</feature>
<name>A0A7X3SPI2_9HYPH</name>
<evidence type="ECO:0000256" key="8">
    <source>
        <dbReference type="ARBA" id="ARBA00031658"/>
    </source>
</evidence>
<dbReference type="GO" id="GO:0008483">
    <property type="term" value="F:transaminase activity"/>
    <property type="evidence" value="ECO:0007669"/>
    <property type="project" value="UniProtKB-KW"/>
</dbReference>
<dbReference type="InterPro" id="IPR004839">
    <property type="entry name" value="Aminotransferase_I/II_large"/>
</dbReference>
<reference evidence="10 11" key="1">
    <citation type="submission" date="2019-12" db="EMBL/GenBank/DDBJ databases">
        <authorList>
            <person name="Yuan C.-G."/>
        </authorList>
    </citation>
    <scope>NUCLEOTIDE SEQUENCE [LARGE SCALE GENOMIC DNA]</scope>
    <source>
        <strain evidence="10 11">KCTC 23863</strain>
    </source>
</reference>
<keyword evidence="11" id="KW-1185">Reference proteome</keyword>
<evidence type="ECO:0000256" key="2">
    <source>
        <dbReference type="ARBA" id="ARBA00007441"/>
    </source>
</evidence>
<comment type="similarity">
    <text evidence="2">Belongs to the class-I pyridoxal-phosphate-dependent aminotransferase family.</text>
</comment>
<dbReference type="CDD" id="cd00609">
    <property type="entry name" value="AAT_like"/>
    <property type="match status" value="1"/>
</dbReference>
<proteinExistence type="inferred from homology"/>
<dbReference type="GO" id="GO:0030170">
    <property type="term" value="F:pyridoxal phosphate binding"/>
    <property type="evidence" value="ECO:0007669"/>
    <property type="project" value="InterPro"/>
</dbReference>
<dbReference type="PANTHER" id="PTHR42790">
    <property type="entry name" value="AMINOTRANSFERASE"/>
    <property type="match status" value="1"/>
</dbReference>
<evidence type="ECO:0000256" key="1">
    <source>
        <dbReference type="ARBA" id="ARBA00001933"/>
    </source>
</evidence>
<dbReference type="Proteomes" id="UP000436483">
    <property type="component" value="Unassembled WGS sequence"/>
</dbReference>
<sequence length="407" mass="44385">MSPTASLLAQRSSRMTASEIRELLKLLDRPGLISFAGGIPNPALFDMEAFQQAYARALGQAKGGRSSLQYSTSEGYLPLRQWIAEHMATKGVRCEPDNILITCGSQQGLDFVGKLLLDPGDTVVTAAPTYLGALQAFNAYEPRYDTLSGNGTANLLRTSAEVHGSRVKLIYLVPDFANPSGATLDLASRERALDIAGELGCLIVEDAAYTALRYDGEDLPPIAALDQKRRGSIEKSLTLYCGTFSKTLSPGLRVGWVCGPKPLLYRLTLAKQAADLHSSTINQVAMHEVALARFDDQVAAARTCYRERRDVMLASLERHAPDGMVWTRPEGGLFVWVTLPEGIDGRRLLERAVDEQNVAFVPGQAFFPDRSGANTLRLSFSLPDPQTIEEGIARLCTVIRSSLPTRR</sequence>
<organism evidence="10 11">
    <name type="scientific">Microvirga makkahensis</name>
    <dbReference type="NCBI Taxonomy" id="1128670"/>
    <lineage>
        <taxon>Bacteria</taxon>
        <taxon>Pseudomonadati</taxon>
        <taxon>Pseudomonadota</taxon>
        <taxon>Alphaproteobacteria</taxon>
        <taxon>Hyphomicrobiales</taxon>
        <taxon>Methylobacteriaceae</taxon>
        <taxon>Microvirga</taxon>
    </lineage>
</organism>
<keyword evidence="5 10" id="KW-0032">Aminotransferase</keyword>
<dbReference type="SUPFAM" id="SSF53383">
    <property type="entry name" value="PLP-dependent transferases"/>
    <property type="match status" value="1"/>
</dbReference>
<reference evidence="10 11" key="2">
    <citation type="submission" date="2020-01" db="EMBL/GenBank/DDBJ databases">
        <title>Microvirga sp. nov., an arsenate reduction bacterium isolated from Tibet hotspring sediments.</title>
        <authorList>
            <person name="Xian W.-D."/>
            <person name="Li W.-J."/>
        </authorList>
    </citation>
    <scope>NUCLEOTIDE SEQUENCE [LARGE SCALE GENOMIC DNA]</scope>
    <source>
        <strain evidence="10 11">KCTC 23863</strain>
    </source>
</reference>
<evidence type="ECO:0000313" key="10">
    <source>
        <dbReference type="EMBL" id="MXQ12258.1"/>
    </source>
</evidence>
<gene>
    <name evidence="10" type="ORF">GR328_12450</name>
</gene>
<dbReference type="GO" id="GO:1901605">
    <property type="term" value="P:alpha-amino acid metabolic process"/>
    <property type="evidence" value="ECO:0007669"/>
    <property type="project" value="TreeGrafter"/>
</dbReference>
<dbReference type="Gene3D" id="3.40.640.10">
    <property type="entry name" value="Type I PLP-dependent aspartate aminotransferase-like (Major domain)"/>
    <property type="match status" value="1"/>
</dbReference>
<evidence type="ECO:0000259" key="9">
    <source>
        <dbReference type="Pfam" id="PF00155"/>
    </source>
</evidence>
<keyword evidence="7" id="KW-0663">Pyridoxal phosphate</keyword>
<dbReference type="InterPro" id="IPR015421">
    <property type="entry name" value="PyrdxlP-dep_Trfase_major"/>
</dbReference>
<keyword evidence="6 10" id="KW-0808">Transferase</keyword>
<dbReference type="InterPro" id="IPR050859">
    <property type="entry name" value="Class-I_PLP-dep_aminotransf"/>
</dbReference>
<dbReference type="OrthoDB" id="9804020at2"/>
<comment type="subunit">
    <text evidence="3">Homodimer.</text>
</comment>
<dbReference type="InterPro" id="IPR015422">
    <property type="entry name" value="PyrdxlP-dep_Trfase_small"/>
</dbReference>
<dbReference type="Pfam" id="PF00155">
    <property type="entry name" value="Aminotran_1_2"/>
    <property type="match status" value="1"/>
</dbReference>
<evidence type="ECO:0000256" key="3">
    <source>
        <dbReference type="ARBA" id="ARBA00011738"/>
    </source>
</evidence>
<evidence type="ECO:0000256" key="6">
    <source>
        <dbReference type="ARBA" id="ARBA00022679"/>
    </source>
</evidence>
<dbReference type="InterPro" id="IPR015424">
    <property type="entry name" value="PyrdxlP-dep_Trfase"/>
</dbReference>
<dbReference type="AlphaFoldDB" id="A0A7X3SPI2"/>
<evidence type="ECO:0000313" key="11">
    <source>
        <dbReference type="Proteomes" id="UP000436483"/>
    </source>
</evidence>
<accession>A0A7X3SPI2</accession>
<protein>
    <recommendedName>
        <fullName evidence="4">8-amino-7-oxononanoate synthase</fullName>
    </recommendedName>
    <alternativeName>
        <fullName evidence="8">Alpha-oxoamine synthase</fullName>
    </alternativeName>
</protein>
<evidence type="ECO:0000256" key="7">
    <source>
        <dbReference type="ARBA" id="ARBA00022898"/>
    </source>
</evidence>
<dbReference type="FunFam" id="3.40.640.10:FF:000053">
    <property type="entry name" value="Aminotransferase, class I"/>
    <property type="match status" value="1"/>
</dbReference>
<comment type="cofactor">
    <cofactor evidence="1">
        <name>pyridoxal 5'-phosphate</name>
        <dbReference type="ChEBI" id="CHEBI:597326"/>
    </cofactor>
</comment>
<dbReference type="EMBL" id="WURB01000007">
    <property type="protein sequence ID" value="MXQ12258.1"/>
    <property type="molecule type" value="Genomic_DNA"/>
</dbReference>
<evidence type="ECO:0000256" key="4">
    <source>
        <dbReference type="ARBA" id="ARBA00016004"/>
    </source>
</evidence>
<evidence type="ECO:0000256" key="5">
    <source>
        <dbReference type="ARBA" id="ARBA00022576"/>
    </source>
</evidence>
<comment type="caution">
    <text evidence="10">The sequence shown here is derived from an EMBL/GenBank/DDBJ whole genome shotgun (WGS) entry which is preliminary data.</text>
</comment>
<dbReference type="Gene3D" id="3.90.1150.10">
    <property type="entry name" value="Aspartate Aminotransferase, domain 1"/>
    <property type="match status" value="1"/>
</dbReference>